<name>A0A0K2T004_LEPSM</name>
<feature type="signal peptide" evidence="1">
    <location>
        <begin position="1"/>
        <end position="22"/>
    </location>
</feature>
<accession>A0A0K2T004</accession>
<sequence>METLLWKFTLFTLMWCSLQCGAEFYIQLNQKERNNLMDVEANPLGSPRLYNPKIIPDGTLRFSFLLRLPLKIKTKDLF</sequence>
<evidence type="ECO:0000256" key="1">
    <source>
        <dbReference type="SAM" id="SignalP"/>
    </source>
</evidence>
<reference evidence="2" key="1">
    <citation type="submission" date="2014-05" db="EMBL/GenBank/DDBJ databases">
        <authorList>
            <person name="Chronopoulou M."/>
        </authorList>
    </citation>
    <scope>NUCLEOTIDE SEQUENCE</scope>
    <source>
        <tissue evidence="2">Whole organism</tissue>
    </source>
</reference>
<keyword evidence="1" id="KW-0732">Signal</keyword>
<dbReference type="AlphaFoldDB" id="A0A0K2T004"/>
<feature type="chain" id="PRO_5005487354" evidence="1">
    <location>
        <begin position="23"/>
        <end position="78"/>
    </location>
</feature>
<dbReference type="EMBL" id="HACA01001596">
    <property type="protein sequence ID" value="CDW18957.1"/>
    <property type="molecule type" value="Transcribed_RNA"/>
</dbReference>
<organism evidence="2">
    <name type="scientific">Lepeophtheirus salmonis</name>
    <name type="common">Salmon louse</name>
    <name type="synonym">Caligus salmonis</name>
    <dbReference type="NCBI Taxonomy" id="72036"/>
    <lineage>
        <taxon>Eukaryota</taxon>
        <taxon>Metazoa</taxon>
        <taxon>Ecdysozoa</taxon>
        <taxon>Arthropoda</taxon>
        <taxon>Crustacea</taxon>
        <taxon>Multicrustacea</taxon>
        <taxon>Hexanauplia</taxon>
        <taxon>Copepoda</taxon>
        <taxon>Siphonostomatoida</taxon>
        <taxon>Caligidae</taxon>
        <taxon>Lepeophtheirus</taxon>
    </lineage>
</organism>
<evidence type="ECO:0000313" key="2">
    <source>
        <dbReference type="EMBL" id="CDW18957.1"/>
    </source>
</evidence>
<protein>
    <submittedName>
        <fullName evidence="2">Uncharacterized protein</fullName>
    </submittedName>
</protein>
<proteinExistence type="predicted"/>